<dbReference type="InterPro" id="IPR007329">
    <property type="entry name" value="FMN-bd"/>
</dbReference>
<protein>
    <submittedName>
        <fullName evidence="2">FMN-binding protein</fullName>
    </submittedName>
</protein>
<evidence type="ECO:0000313" key="2">
    <source>
        <dbReference type="EMBL" id="USI74810.1"/>
    </source>
</evidence>
<evidence type="ECO:0000259" key="1">
    <source>
        <dbReference type="SMART" id="SM00900"/>
    </source>
</evidence>
<organism evidence="2 3">
    <name type="scientific">Sphingomonas morindae</name>
    <dbReference type="NCBI Taxonomy" id="1541170"/>
    <lineage>
        <taxon>Bacteria</taxon>
        <taxon>Pseudomonadati</taxon>
        <taxon>Pseudomonadota</taxon>
        <taxon>Alphaproteobacteria</taxon>
        <taxon>Sphingomonadales</taxon>
        <taxon>Sphingomonadaceae</taxon>
        <taxon>Sphingomonas</taxon>
    </lineage>
</organism>
<keyword evidence="3" id="KW-1185">Reference proteome</keyword>
<dbReference type="Pfam" id="PF04205">
    <property type="entry name" value="FMN_bind"/>
    <property type="match status" value="1"/>
</dbReference>
<name>A0ABY4XDP2_9SPHN</name>
<reference evidence="2" key="1">
    <citation type="journal article" date="2022" name="Toxins">
        <title>Genomic Analysis of Sphingopyxis sp. USTB-05 for Biodegrading Cyanobacterial Hepatotoxins.</title>
        <authorList>
            <person name="Liu C."/>
            <person name="Xu Q."/>
            <person name="Zhao Z."/>
            <person name="Zhang H."/>
            <person name="Liu X."/>
            <person name="Yin C."/>
            <person name="Liu Y."/>
            <person name="Yan H."/>
        </authorList>
    </citation>
    <scope>NUCLEOTIDE SEQUENCE</scope>
    <source>
        <strain evidence="2">NBD5</strain>
    </source>
</reference>
<dbReference type="SMART" id="SM00900">
    <property type="entry name" value="FMN_bind"/>
    <property type="match status" value="1"/>
</dbReference>
<gene>
    <name evidence="2" type="ORF">LHA26_18865</name>
</gene>
<feature type="domain" description="FMN-binding" evidence="1">
    <location>
        <begin position="86"/>
        <end position="167"/>
    </location>
</feature>
<dbReference type="Proteomes" id="UP001056937">
    <property type="component" value="Chromosome 2"/>
</dbReference>
<dbReference type="RefSeq" id="WP_252168624.1">
    <property type="nucleotide sequence ID" value="NZ_CP084931.1"/>
</dbReference>
<evidence type="ECO:0000313" key="3">
    <source>
        <dbReference type="Proteomes" id="UP001056937"/>
    </source>
</evidence>
<sequence length="174" mass="19007">MHARFFLLATIPASIGAPAWSEVYLTVAQAQATLFPQQTLTPDDRLLTPAQMAAIRTRSGVAPLSRRVRSWRARDGGRLFVDEVLGKHEFITLALALDPGGAVRALEILEYRESYGGEVRAPAWRQQFLGKRDGAPLVLDKDIRNNSGGTLSARHVTDGVRRLLATNSLVFAGS</sequence>
<accession>A0ABY4XDP2</accession>
<dbReference type="EMBL" id="CP084931">
    <property type="protein sequence ID" value="USI74810.1"/>
    <property type="molecule type" value="Genomic_DNA"/>
</dbReference>
<proteinExistence type="predicted"/>